<accession>A0ABW8TKB6</accession>
<evidence type="ECO:0000256" key="2">
    <source>
        <dbReference type="ARBA" id="ARBA00023002"/>
    </source>
</evidence>
<dbReference type="CDD" id="cd02803">
    <property type="entry name" value="OYE_like_FMN_family"/>
    <property type="match status" value="1"/>
</dbReference>
<keyword evidence="2" id="KW-0560">Oxidoreductase</keyword>
<feature type="domain" description="NADH:flavin oxidoreductase/NADH oxidase N-terminal" evidence="3">
    <location>
        <begin position="13"/>
        <end position="330"/>
    </location>
</feature>
<dbReference type="PANTHER" id="PTHR43656:SF2">
    <property type="entry name" value="BINDING OXIDOREDUCTASE, PUTATIVE (AFU_ORTHOLOGUE AFUA_2G08260)-RELATED"/>
    <property type="match status" value="1"/>
</dbReference>
<dbReference type="InterPro" id="IPR051799">
    <property type="entry name" value="NADH_flavin_oxidoreductase"/>
</dbReference>
<protein>
    <submittedName>
        <fullName evidence="4">NADH:flavin oxidoreductase</fullName>
    </submittedName>
</protein>
<evidence type="ECO:0000313" key="4">
    <source>
        <dbReference type="EMBL" id="MFL0252910.1"/>
    </source>
</evidence>
<name>A0ABW8TKB6_9CLOT</name>
<reference evidence="4 5" key="1">
    <citation type="submission" date="2024-11" db="EMBL/GenBank/DDBJ databases">
        <authorList>
            <person name="Heng Y.C."/>
            <person name="Lim A.C.H."/>
            <person name="Lee J.K.Y."/>
            <person name="Kittelmann S."/>
        </authorList>
    </citation>
    <scope>NUCLEOTIDE SEQUENCE [LARGE SCALE GENOMIC DNA]</scope>
    <source>
        <strain evidence="4 5">WILCCON 0114</strain>
    </source>
</reference>
<proteinExistence type="predicted"/>
<evidence type="ECO:0000313" key="5">
    <source>
        <dbReference type="Proteomes" id="UP001623592"/>
    </source>
</evidence>
<comment type="caution">
    <text evidence="4">The sequence shown here is derived from an EMBL/GenBank/DDBJ whole genome shotgun (WGS) entry which is preliminary data.</text>
</comment>
<dbReference type="EMBL" id="JBJIAA010000022">
    <property type="protein sequence ID" value="MFL0252910.1"/>
    <property type="molecule type" value="Genomic_DNA"/>
</dbReference>
<keyword evidence="5" id="KW-1185">Reference proteome</keyword>
<sequence length="334" mass="36120">MSCLIKALDNCKLALNNRLVFPPMATGKSDNGMVSQEILDYYNEKSKGGYISLIIIEHSYITPQGRASKGQLSIAEDCNMEGLKKLAEVIHKNNSKAIMQINHAGSATNIDITGGYENVGPSAVINPLKKTDVPKELTKEEIKEIIESFKAAAKRVKDAGFDGVEIHSAHSYLLNQFYSPITNKRTDEYGGDVLGRIKIHLEVIKAVKEAVGNEFPVLLRLGACDYMQGGTKIEDSKIAAVEFQKAGIDILDISGGLCGYTAPDGSKEQGYFSEITEAIKEVVSIPVILTGGIIDAKAAEKLLSSGKADLIGVGRAVFRDSMWAKNAIESLKHS</sequence>
<dbReference type="Proteomes" id="UP001623592">
    <property type="component" value="Unassembled WGS sequence"/>
</dbReference>
<dbReference type="InterPro" id="IPR013785">
    <property type="entry name" value="Aldolase_TIM"/>
</dbReference>
<dbReference type="Gene3D" id="3.20.20.70">
    <property type="entry name" value="Aldolase class I"/>
    <property type="match status" value="1"/>
</dbReference>
<dbReference type="RefSeq" id="WP_406789568.1">
    <property type="nucleotide sequence ID" value="NZ_JBJIAA010000022.1"/>
</dbReference>
<dbReference type="PANTHER" id="PTHR43656">
    <property type="entry name" value="BINDING OXIDOREDUCTASE, PUTATIVE (AFU_ORTHOLOGUE AFUA_2G08260)-RELATED"/>
    <property type="match status" value="1"/>
</dbReference>
<dbReference type="SUPFAM" id="SSF51395">
    <property type="entry name" value="FMN-linked oxidoreductases"/>
    <property type="match status" value="1"/>
</dbReference>
<evidence type="ECO:0000259" key="3">
    <source>
        <dbReference type="Pfam" id="PF00724"/>
    </source>
</evidence>
<evidence type="ECO:0000256" key="1">
    <source>
        <dbReference type="ARBA" id="ARBA00022630"/>
    </source>
</evidence>
<keyword evidence="1" id="KW-0285">Flavoprotein</keyword>
<dbReference type="Pfam" id="PF00724">
    <property type="entry name" value="Oxidored_FMN"/>
    <property type="match status" value="1"/>
</dbReference>
<organism evidence="4 5">
    <name type="scientific">Clostridium neuense</name>
    <dbReference type="NCBI Taxonomy" id="1728934"/>
    <lineage>
        <taxon>Bacteria</taxon>
        <taxon>Bacillati</taxon>
        <taxon>Bacillota</taxon>
        <taxon>Clostridia</taxon>
        <taxon>Eubacteriales</taxon>
        <taxon>Clostridiaceae</taxon>
        <taxon>Clostridium</taxon>
    </lineage>
</organism>
<dbReference type="InterPro" id="IPR001155">
    <property type="entry name" value="OxRdtase_FMN_N"/>
</dbReference>
<gene>
    <name evidence="4" type="ORF">ACJDT4_21110</name>
</gene>